<dbReference type="EMBL" id="BSTI01000003">
    <property type="protein sequence ID" value="GLY64751.1"/>
    <property type="molecule type" value="Genomic_DNA"/>
</dbReference>
<comment type="caution">
    <text evidence="1">The sequence shown here is derived from an EMBL/GenBank/DDBJ whole genome shotgun (WGS) entry which is preliminary data.</text>
</comment>
<accession>A0A9W6QVE5</accession>
<reference evidence="1" key="1">
    <citation type="submission" date="2023-03" db="EMBL/GenBank/DDBJ databases">
        <title>Amycolatopsis taiwanensis NBRC 103393.</title>
        <authorList>
            <person name="Ichikawa N."/>
            <person name="Sato H."/>
            <person name="Tonouchi N."/>
        </authorList>
    </citation>
    <scope>NUCLEOTIDE SEQUENCE</scope>
    <source>
        <strain evidence="1">NBRC 103393</strain>
    </source>
</reference>
<gene>
    <name evidence="1" type="ORF">Atai01_13700</name>
</gene>
<evidence type="ECO:0000313" key="1">
    <source>
        <dbReference type="EMBL" id="GLY64751.1"/>
    </source>
</evidence>
<protein>
    <submittedName>
        <fullName evidence="1">Uncharacterized protein</fullName>
    </submittedName>
</protein>
<dbReference type="RefSeq" id="WP_285486257.1">
    <property type="nucleotide sequence ID" value="NZ_BSTI01000003.1"/>
</dbReference>
<sequence length="54" mass="5245">MTDRTAATLAIVGRAAAAALAVVDSGPYDTVLIGGAEGGVGVSLSSWPGSQERA</sequence>
<keyword evidence="2" id="KW-1185">Reference proteome</keyword>
<proteinExistence type="predicted"/>
<name>A0A9W6QVE5_9PSEU</name>
<evidence type="ECO:0000313" key="2">
    <source>
        <dbReference type="Proteomes" id="UP001165136"/>
    </source>
</evidence>
<dbReference type="Proteomes" id="UP001165136">
    <property type="component" value="Unassembled WGS sequence"/>
</dbReference>
<organism evidence="1 2">
    <name type="scientific">Amycolatopsis taiwanensis</name>
    <dbReference type="NCBI Taxonomy" id="342230"/>
    <lineage>
        <taxon>Bacteria</taxon>
        <taxon>Bacillati</taxon>
        <taxon>Actinomycetota</taxon>
        <taxon>Actinomycetes</taxon>
        <taxon>Pseudonocardiales</taxon>
        <taxon>Pseudonocardiaceae</taxon>
        <taxon>Amycolatopsis</taxon>
    </lineage>
</organism>
<dbReference type="AlphaFoldDB" id="A0A9W6QVE5"/>